<reference evidence="2" key="1">
    <citation type="submission" date="2022-11" db="EMBL/GenBank/DDBJ databases">
        <authorList>
            <person name="Petersen C."/>
        </authorList>
    </citation>
    <scope>NUCLEOTIDE SEQUENCE</scope>
    <source>
        <strain evidence="2">IBT 20477</strain>
    </source>
</reference>
<evidence type="ECO:0000313" key="2">
    <source>
        <dbReference type="EMBL" id="KAJ5213618.1"/>
    </source>
</evidence>
<organism evidence="2 3">
    <name type="scientific">Penicillium cf. viridicatum</name>
    <dbReference type="NCBI Taxonomy" id="2972119"/>
    <lineage>
        <taxon>Eukaryota</taxon>
        <taxon>Fungi</taxon>
        <taxon>Dikarya</taxon>
        <taxon>Ascomycota</taxon>
        <taxon>Pezizomycotina</taxon>
        <taxon>Eurotiomycetes</taxon>
        <taxon>Eurotiomycetidae</taxon>
        <taxon>Eurotiales</taxon>
        <taxon>Aspergillaceae</taxon>
        <taxon>Penicillium</taxon>
    </lineage>
</organism>
<dbReference type="EMBL" id="JAPQKQ010000001">
    <property type="protein sequence ID" value="KAJ5213618.1"/>
    <property type="molecule type" value="Genomic_DNA"/>
</dbReference>
<comment type="caution">
    <text evidence="2">The sequence shown here is derived from an EMBL/GenBank/DDBJ whole genome shotgun (WGS) entry which is preliminary data.</text>
</comment>
<name>A0A9W9T8M2_9EURO</name>
<evidence type="ECO:0000313" key="3">
    <source>
        <dbReference type="Proteomes" id="UP001150942"/>
    </source>
</evidence>
<gene>
    <name evidence="2" type="ORF">N7449_000787</name>
</gene>
<feature type="compositionally biased region" description="Basic and acidic residues" evidence="1">
    <location>
        <begin position="122"/>
        <end position="135"/>
    </location>
</feature>
<feature type="compositionally biased region" description="Acidic residues" evidence="1">
    <location>
        <begin position="100"/>
        <end position="115"/>
    </location>
</feature>
<evidence type="ECO:0000256" key="1">
    <source>
        <dbReference type="SAM" id="MobiDB-lite"/>
    </source>
</evidence>
<feature type="region of interest" description="Disordered" evidence="1">
    <location>
        <begin position="98"/>
        <end position="135"/>
    </location>
</feature>
<dbReference type="OrthoDB" id="3549294at2759"/>
<reference evidence="2" key="2">
    <citation type="journal article" date="2023" name="IMA Fungus">
        <title>Comparative genomic study of the Penicillium genus elucidates a diverse pangenome and 15 lateral gene transfer events.</title>
        <authorList>
            <person name="Petersen C."/>
            <person name="Sorensen T."/>
            <person name="Nielsen M.R."/>
            <person name="Sondergaard T.E."/>
            <person name="Sorensen J.L."/>
            <person name="Fitzpatrick D.A."/>
            <person name="Frisvad J.C."/>
            <person name="Nielsen K.L."/>
        </authorList>
    </citation>
    <scope>NUCLEOTIDE SEQUENCE</scope>
    <source>
        <strain evidence="2">IBT 20477</strain>
    </source>
</reference>
<dbReference type="Proteomes" id="UP001150942">
    <property type="component" value="Unassembled WGS sequence"/>
</dbReference>
<keyword evidence="3" id="KW-1185">Reference proteome</keyword>
<dbReference type="AlphaFoldDB" id="A0A9W9T8M2"/>
<sequence length="135" mass="15919">MAQLSNYHPQEQLVYHHWNWDLEGPTIQDQGVSTTDLSTVIEHPSDVIDIRERRRVPKREFDQEASFYIFQWLSVNGEDKHRRLFIKDWIDRIWKKDEGGQEAEEADEADADEADPGSKGLGQREDRVKVKDWVN</sequence>
<proteinExistence type="predicted"/>
<accession>A0A9W9T8M2</accession>
<protein>
    <submittedName>
        <fullName evidence="2">Uncharacterized protein</fullName>
    </submittedName>
</protein>